<evidence type="ECO:0000256" key="11">
    <source>
        <dbReference type="PROSITE-ProRule" id="PRU01360"/>
    </source>
</evidence>
<feature type="chain" id="PRO_5038046779" description="TonB-dependent receptor" evidence="13">
    <location>
        <begin position="31"/>
        <end position="797"/>
    </location>
</feature>
<keyword evidence="7" id="KW-0406">Ion transport</keyword>
<dbReference type="AlphaFoldDB" id="A0A916TS83"/>
<evidence type="ECO:0000256" key="1">
    <source>
        <dbReference type="ARBA" id="ARBA00004571"/>
    </source>
</evidence>
<keyword evidence="9 11" id="KW-0472">Membrane</keyword>
<comment type="caution">
    <text evidence="16">The sequence shown here is derived from an EMBL/GenBank/DDBJ whole genome shotgun (WGS) entry which is preliminary data.</text>
</comment>
<dbReference type="RefSeq" id="WP_188771016.1">
    <property type="nucleotide sequence ID" value="NZ_BMHK01000011.1"/>
</dbReference>
<reference evidence="16" key="1">
    <citation type="journal article" date="2014" name="Int. J. Syst. Evol. Microbiol.">
        <title>Complete genome sequence of Corynebacterium casei LMG S-19264T (=DSM 44701T), isolated from a smear-ripened cheese.</title>
        <authorList>
            <consortium name="US DOE Joint Genome Institute (JGI-PGF)"/>
            <person name="Walter F."/>
            <person name="Albersmeier A."/>
            <person name="Kalinowski J."/>
            <person name="Ruckert C."/>
        </authorList>
    </citation>
    <scope>NUCLEOTIDE SEQUENCE</scope>
    <source>
        <strain evidence="16">CGMCC 1.15095</strain>
    </source>
</reference>
<evidence type="ECO:0000259" key="14">
    <source>
        <dbReference type="Pfam" id="PF00593"/>
    </source>
</evidence>
<comment type="similarity">
    <text evidence="11 12">Belongs to the TonB-dependent receptor family.</text>
</comment>
<reference evidence="16" key="2">
    <citation type="submission" date="2020-09" db="EMBL/GenBank/DDBJ databases">
        <authorList>
            <person name="Sun Q."/>
            <person name="Zhou Y."/>
        </authorList>
    </citation>
    <scope>NUCLEOTIDE SEQUENCE</scope>
    <source>
        <strain evidence="16">CGMCC 1.15095</strain>
    </source>
</reference>
<keyword evidence="6" id="KW-0408">Iron</keyword>
<keyword evidence="2 11" id="KW-0813">Transport</keyword>
<keyword evidence="5 11" id="KW-0812">Transmembrane</keyword>
<evidence type="ECO:0000313" key="17">
    <source>
        <dbReference type="Proteomes" id="UP000608154"/>
    </source>
</evidence>
<feature type="domain" description="TonB-dependent receptor plug" evidence="15">
    <location>
        <begin position="59"/>
        <end position="165"/>
    </location>
</feature>
<dbReference type="PANTHER" id="PTHR32552">
    <property type="entry name" value="FERRICHROME IRON RECEPTOR-RELATED"/>
    <property type="match status" value="1"/>
</dbReference>
<evidence type="ECO:0000256" key="4">
    <source>
        <dbReference type="ARBA" id="ARBA00022496"/>
    </source>
</evidence>
<evidence type="ECO:0000256" key="10">
    <source>
        <dbReference type="ARBA" id="ARBA00023237"/>
    </source>
</evidence>
<keyword evidence="17" id="KW-1185">Reference proteome</keyword>
<keyword evidence="3 11" id="KW-1134">Transmembrane beta strand</keyword>
<name>A0A916TS83_9SPHN</name>
<evidence type="ECO:0000256" key="3">
    <source>
        <dbReference type="ARBA" id="ARBA00022452"/>
    </source>
</evidence>
<dbReference type="InterPro" id="IPR012910">
    <property type="entry name" value="Plug_dom"/>
</dbReference>
<comment type="subcellular location">
    <subcellularLocation>
        <location evidence="1 11">Cell outer membrane</location>
        <topology evidence="1 11">Multi-pass membrane protein</topology>
    </subcellularLocation>
</comment>
<evidence type="ECO:0000256" key="6">
    <source>
        <dbReference type="ARBA" id="ARBA00023004"/>
    </source>
</evidence>
<evidence type="ECO:0000256" key="12">
    <source>
        <dbReference type="RuleBase" id="RU003357"/>
    </source>
</evidence>
<dbReference type="Proteomes" id="UP000608154">
    <property type="component" value="Unassembled WGS sequence"/>
</dbReference>
<evidence type="ECO:0000256" key="13">
    <source>
        <dbReference type="SAM" id="SignalP"/>
    </source>
</evidence>
<dbReference type="EMBL" id="BMHK01000011">
    <property type="protein sequence ID" value="GGC01289.1"/>
    <property type="molecule type" value="Genomic_DNA"/>
</dbReference>
<dbReference type="PANTHER" id="PTHR32552:SF81">
    <property type="entry name" value="TONB-DEPENDENT OUTER MEMBRANE RECEPTOR"/>
    <property type="match status" value="1"/>
</dbReference>
<dbReference type="InterPro" id="IPR039426">
    <property type="entry name" value="TonB-dep_rcpt-like"/>
</dbReference>
<dbReference type="SUPFAM" id="SSF56935">
    <property type="entry name" value="Porins"/>
    <property type="match status" value="1"/>
</dbReference>
<keyword evidence="8 12" id="KW-0798">TonB box</keyword>
<evidence type="ECO:0000256" key="7">
    <source>
        <dbReference type="ARBA" id="ARBA00023065"/>
    </source>
</evidence>
<dbReference type="Pfam" id="PF00593">
    <property type="entry name" value="TonB_dep_Rec_b-barrel"/>
    <property type="match status" value="1"/>
</dbReference>
<keyword evidence="13" id="KW-0732">Signal</keyword>
<dbReference type="Gene3D" id="2.40.170.20">
    <property type="entry name" value="TonB-dependent receptor, beta-barrel domain"/>
    <property type="match status" value="1"/>
</dbReference>
<organism evidence="16 17">
    <name type="scientific">Novosphingobium endophyticum</name>
    <dbReference type="NCBI Taxonomy" id="1955250"/>
    <lineage>
        <taxon>Bacteria</taxon>
        <taxon>Pseudomonadati</taxon>
        <taxon>Pseudomonadota</taxon>
        <taxon>Alphaproteobacteria</taxon>
        <taxon>Sphingomonadales</taxon>
        <taxon>Sphingomonadaceae</taxon>
        <taxon>Novosphingobium</taxon>
    </lineage>
</organism>
<feature type="domain" description="TonB-dependent receptor-like beta-barrel" evidence="14">
    <location>
        <begin position="284"/>
        <end position="760"/>
    </location>
</feature>
<evidence type="ECO:0000256" key="9">
    <source>
        <dbReference type="ARBA" id="ARBA00023136"/>
    </source>
</evidence>
<keyword evidence="10 11" id="KW-0998">Cell outer membrane</keyword>
<dbReference type="PROSITE" id="PS52016">
    <property type="entry name" value="TONB_DEPENDENT_REC_3"/>
    <property type="match status" value="1"/>
</dbReference>
<dbReference type="Pfam" id="PF07715">
    <property type="entry name" value="Plug"/>
    <property type="match status" value="1"/>
</dbReference>
<keyword evidence="4" id="KW-0410">Iron transport</keyword>
<evidence type="ECO:0008006" key="18">
    <source>
        <dbReference type="Google" id="ProtNLM"/>
    </source>
</evidence>
<protein>
    <recommendedName>
        <fullName evidence="18">TonB-dependent receptor</fullName>
    </recommendedName>
</protein>
<dbReference type="GO" id="GO:0006826">
    <property type="term" value="P:iron ion transport"/>
    <property type="evidence" value="ECO:0007669"/>
    <property type="project" value="UniProtKB-KW"/>
</dbReference>
<accession>A0A916TS83</accession>
<evidence type="ECO:0000256" key="8">
    <source>
        <dbReference type="ARBA" id="ARBA00023077"/>
    </source>
</evidence>
<gene>
    <name evidence="16" type="ORF">GCM10011494_19810</name>
</gene>
<evidence type="ECO:0000256" key="5">
    <source>
        <dbReference type="ARBA" id="ARBA00022692"/>
    </source>
</evidence>
<feature type="signal peptide" evidence="13">
    <location>
        <begin position="1"/>
        <end position="30"/>
    </location>
</feature>
<dbReference type="GO" id="GO:0009279">
    <property type="term" value="C:cell outer membrane"/>
    <property type="evidence" value="ECO:0007669"/>
    <property type="project" value="UniProtKB-SubCell"/>
</dbReference>
<dbReference type="InterPro" id="IPR036942">
    <property type="entry name" value="Beta-barrel_TonB_sf"/>
</dbReference>
<dbReference type="InterPro" id="IPR000531">
    <property type="entry name" value="Beta-barrel_TonB"/>
</dbReference>
<evidence type="ECO:0000313" key="16">
    <source>
        <dbReference type="EMBL" id="GGC01289.1"/>
    </source>
</evidence>
<sequence length="797" mass="86069">MNSLFDVRFVLKCSTALASVAMVATMPAHAQSADDEGQFNAGGLTEIIVTAQKRAESSQKAAVAITAVSSEDLSRAGVTDAQQLTNLAPALHIDSVYGPAANFYVRGVGNLVLNASSDPAVVVNIDGVPLARPTGVQGMFFDLERVEVLKGPQGTLYGRNATGGAVNVITAQPKIGETSGSITASYGNYNAGKVDGAINLPVSDNTAVRIAGLISNRDGYYSDGTGDEDLGAFRVTMASEVSDTFTLSASFDYAHQGGKGPGSTVEGLNYDDRIGVMDDRAGANVYERVINPAPYPFNVAGFAALPGAILQPFNEIEGIDTYQDNEFWGVRLQADLETSLGTVSFIPSYREASLDFLSPISPIILTEEKDKQTSAELRLVSPSENRLQYIFGLFYFNERVNSLNNFNFEYTSFHAEIAPKVDSYAAYSRLTYSITPELRISGGLRYTIDKKSTNDLNVVENVYCPGFFDNYEGGPATTCVGTPTLPVSFDVSDPLAYEGVNGSFLAITTNPNRGKETFKKLTWRAAVEYDVAPRSLLYASVETGYKAGGFFNTPDQANNSFQPETITAFTIGSKNRFLDNRLQLNLEAFWWEYKDQQVSHFITVFGAPVFATENIGKSRFRGVELEMRAQVMSNTEVNGTVQYLDARNTEFLYGSATPPNTGCASGFGGPGGAPFYVDCTGNRPAKAPVWTLQGGIDQRIPLGESGDITVSLNTRYESGSYTGIELLPSQYQSGFFTSGAQVRFTTADGRFNIAGFVDNIEDNATVGFSQPHNFAGGQLFVRLQAPRTYGLRAGYKF</sequence>
<evidence type="ECO:0000259" key="15">
    <source>
        <dbReference type="Pfam" id="PF07715"/>
    </source>
</evidence>
<proteinExistence type="inferred from homology"/>
<evidence type="ECO:0000256" key="2">
    <source>
        <dbReference type="ARBA" id="ARBA00022448"/>
    </source>
</evidence>